<dbReference type="InterPro" id="IPR036388">
    <property type="entry name" value="WH-like_DNA-bd_sf"/>
</dbReference>
<comment type="subcellular location">
    <subcellularLocation>
        <location evidence="1">Cytoplasm</location>
    </subcellularLocation>
</comment>
<keyword evidence="4" id="KW-0804">Transcription</keyword>
<reference evidence="9 10" key="1">
    <citation type="journal article" date="2015" name="Genome Announc.">
        <title>Expanding the biotechnology potential of lactobacilli through comparative genomics of 213 strains and associated genera.</title>
        <authorList>
            <person name="Sun Z."/>
            <person name="Harris H.M."/>
            <person name="McCann A."/>
            <person name="Guo C."/>
            <person name="Argimon S."/>
            <person name="Zhang W."/>
            <person name="Yang X."/>
            <person name="Jeffery I.B."/>
            <person name="Cooney J.C."/>
            <person name="Kagawa T.F."/>
            <person name="Liu W."/>
            <person name="Song Y."/>
            <person name="Salvetti E."/>
            <person name="Wrobel A."/>
            <person name="Rasinkangas P."/>
            <person name="Parkhill J."/>
            <person name="Rea M.C."/>
            <person name="O'Sullivan O."/>
            <person name="Ritari J."/>
            <person name="Douillard F.P."/>
            <person name="Paul Ross R."/>
            <person name="Yang R."/>
            <person name="Briner A.E."/>
            <person name="Felis G.E."/>
            <person name="de Vos W.M."/>
            <person name="Barrangou R."/>
            <person name="Klaenhammer T.R."/>
            <person name="Caufield P.W."/>
            <person name="Cui Y."/>
            <person name="Zhang H."/>
            <person name="O'Toole P.W."/>
        </authorList>
    </citation>
    <scope>NUCLEOTIDE SEQUENCE [LARGE SCALE GENOMIC DNA]</scope>
    <source>
        <strain evidence="9 10">DSM 19519</strain>
    </source>
</reference>
<evidence type="ECO:0000256" key="2">
    <source>
        <dbReference type="ARBA" id="ARBA00023015"/>
    </source>
</evidence>
<dbReference type="Proteomes" id="UP000051448">
    <property type="component" value="Unassembled WGS sequence"/>
</dbReference>
<evidence type="ECO:0000256" key="4">
    <source>
        <dbReference type="ARBA" id="ARBA00023163"/>
    </source>
</evidence>
<dbReference type="InterPro" id="IPR036390">
    <property type="entry name" value="WH_DNA-bd_sf"/>
</dbReference>
<feature type="domain" description="HTH marR-type" evidence="8">
    <location>
        <begin position="8"/>
        <end position="136"/>
    </location>
</feature>
<sequence>MSKQDIFYDELCLSVYTTNRYFHQLYQVVLGEYELTYLQYMVLLNIKKQGRCTLAIICHNLDLDTNTLTPVVKKLMMKQWVRRERSIADKRSFELFLTDSAEQRFEFIQNKIAKIQAKLVGNEQQKFTKILKQMHGLNEQVAEIISDLTNED</sequence>
<evidence type="ECO:0000256" key="5">
    <source>
        <dbReference type="ARBA" id="ARBA00046337"/>
    </source>
</evidence>
<dbReference type="SMART" id="SM00347">
    <property type="entry name" value="HTH_MARR"/>
    <property type="match status" value="1"/>
</dbReference>
<dbReference type="GO" id="GO:0003677">
    <property type="term" value="F:DNA binding"/>
    <property type="evidence" value="ECO:0007669"/>
    <property type="project" value="UniProtKB-KW"/>
</dbReference>
<organism evidence="9 10">
    <name type="scientific">Liquorilactobacillus hordei DSM 19519</name>
    <dbReference type="NCBI Taxonomy" id="1423759"/>
    <lineage>
        <taxon>Bacteria</taxon>
        <taxon>Bacillati</taxon>
        <taxon>Bacillota</taxon>
        <taxon>Bacilli</taxon>
        <taxon>Lactobacillales</taxon>
        <taxon>Lactobacillaceae</taxon>
        <taxon>Liquorilactobacillus</taxon>
    </lineage>
</organism>
<keyword evidence="2" id="KW-0805">Transcription regulation</keyword>
<accession>A0A0R1MQE0</accession>
<evidence type="ECO:0000256" key="6">
    <source>
        <dbReference type="ARBA" id="ARBA00047188"/>
    </source>
</evidence>
<dbReference type="PROSITE" id="PS50995">
    <property type="entry name" value="HTH_MARR_2"/>
    <property type="match status" value="1"/>
</dbReference>
<dbReference type="GO" id="GO:0005737">
    <property type="term" value="C:cytoplasm"/>
    <property type="evidence" value="ECO:0007669"/>
    <property type="project" value="UniProtKB-SubCell"/>
</dbReference>
<dbReference type="Gene3D" id="1.10.10.10">
    <property type="entry name" value="Winged helix-like DNA-binding domain superfamily/Winged helix DNA-binding domain"/>
    <property type="match status" value="1"/>
</dbReference>
<dbReference type="InterPro" id="IPR055166">
    <property type="entry name" value="Transc_reg_Sar_Rot_HTH"/>
</dbReference>
<evidence type="ECO:0000313" key="9">
    <source>
        <dbReference type="EMBL" id="KRL07290.1"/>
    </source>
</evidence>
<evidence type="ECO:0000256" key="7">
    <source>
        <dbReference type="ARBA" id="ARBA00047207"/>
    </source>
</evidence>
<comment type="caution">
    <text evidence="9">The sequence shown here is derived from an EMBL/GenBank/DDBJ whole genome shotgun (WGS) entry which is preliminary data.</text>
</comment>
<dbReference type="PANTHER" id="PTHR42756:SF1">
    <property type="entry name" value="TRANSCRIPTIONAL REPRESSOR OF EMRAB OPERON"/>
    <property type="match status" value="1"/>
</dbReference>
<evidence type="ECO:0000313" key="10">
    <source>
        <dbReference type="Proteomes" id="UP000051448"/>
    </source>
</evidence>
<dbReference type="PANTHER" id="PTHR42756">
    <property type="entry name" value="TRANSCRIPTIONAL REGULATOR, MARR"/>
    <property type="match status" value="1"/>
</dbReference>
<dbReference type="AlphaFoldDB" id="A0A0R1MQE0"/>
<dbReference type="SUPFAM" id="SSF46785">
    <property type="entry name" value="Winged helix' DNA-binding domain"/>
    <property type="match status" value="1"/>
</dbReference>
<gene>
    <name evidence="9" type="ORF">FC92_GL002068</name>
</gene>
<dbReference type="Pfam" id="PF22381">
    <property type="entry name" value="Staph_reg_Sar_Rot"/>
    <property type="match status" value="1"/>
</dbReference>
<dbReference type="EMBL" id="AZDX01000007">
    <property type="protein sequence ID" value="KRL07290.1"/>
    <property type="molecule type" value="Genomic_DNA"/>
</dbReference>
<name>A0A0R1MQE0_9LACO</name>
<evidence type="ECO:0000256" key="1">
    <source>
        <dbReference type="ARBA" id="ARBA00004496"/>
    </source>
</evidence>
<dbReference type="PATRIC" id="fig|1423759.3.peg.2160"/>
<proteinExistence type="inferred from homology"/>
<keyword evidence="10" id="KW-1185">Reference proteome</keyword>
<dbReference type="GO" id="GO:0003700">
    <property type="term" value="F:DNA-binding transcription factor activity"/>
    <property type="evidence" value="ECO:0007669"/>
    <property type="project" value="InterPro"/>
</dbReference>
<dbReference type="InterPro" id="IPR000835">
    <property type="entry name" value="HTH_MarR-typ"/>
</dbReference>
<evidence type="ECO:0000256" key="3">
    <source>
        <dbReference type="ARBA" id="ARBA00023125"/>
    </source>
</evidence>
<dbReference type="OrthoDB" id="9806864at2"/>
<dbReference type="RefSeq" id="WP_057869241.1">
    <property type="nucleotide sequence ID" value="NZ_AZDX01000007.1"/>
</dbReference>
<comment type="similarity">
    <text evidence="5">Belongs to the SarZ family.</text>
</comment>
<protein>
    <recommendedName>
        <fullName evidence="6">HTH-type transcriptional regulator SarZ</fullName>
    </recommendedName>
    <alternativeName>
        <fullName evidence="7">Staphylococcal accessory regulator Z</fullName>
    </alternativeName>
</protein>
<dbReference type="GeneID" id="98311692"/>
<dbReference type="STRING" id="1423759.FC92_GL002068"/>
<keyword evidence="3" id="KW-0238">DNA-binding</keyword>
<evidence type="ECO:0000259" key="8">
    <source>
        <dbReference type="PROSITE" id="PS50995"/>
    </source>
</evidence>